<dbReference type="SUPFAM" id="SSF81324">
    <property type="entry name" value="Voltage-gated potassium channels"/>
    <property type="match status" value="1"/>
</dbReference>
<evidence type="ECO:0000313" key="5">
    <source>
        <dbReference type="Proteomes" id="UP000658382"/>
    </source>
</evidence>
<dbReference type="SUPFAM" id="SSF51735">
    <property type="entry name" value="NAD(P)-binding Rossmann-fold domains"/>
    <property type="match status" value="1"/>
</dbReference>
<feature type="transmembrane region" description="Helical" evidence="2">
    <location>
        <begin position="89"/>
        <end position="107"/>
    </location>
</feature>
<dbReference type="InterPro" id="IPR036291">
    <property type="entry name" value="NAD(P)-bd_dom_sf"/>
</dbReference>
<dbReference type="Pfam" id="PF07885">
    <property type="entry name" value="Ion_trans_2"/>
    <property type="match status" value="1"/>
</dbReference>
<dbReference type="Gene3D" id="1.10.287.70">
    <property type="match status" value="1"/>
</dbReference>
<evidence type="ECO:0000256" key="2">
    <source>
        <dbReference type="SAM" id="Phobius"/>
    </source>
</evidence>
<dbReference type="AlphaFoldDB" id="A0A917UZ97"/>
<dbReference type="InterPro" id="IPR013099">
    <property type="entry name" value="K_chnl_dom"/>
</dbReference>
<dbReference type="PANTHER" id="PTHR43833">
    <property type="entry name" value="POTASSIUM CHANNEL PROTEIN 2-RELATED-RELATED"/>
    <property type="match status" value="1"/>
</dbReference>
<keyword evidence="4" id="KW-0407">Ion channel</keyword>
<comment type="subcellular location">
    <subcellularLocation>
        <location evidence="1">Cell membrane</location>
        <topology evidence="1">Multi-pass membrane protein</topology>
    </subcellularLocation>
</comment>
<evidence type="ECO:0000313" key="4">
    <source>
        <dbReference type="EMBL" id="GGJ99738.1"/>
    </source>
</evidence>
<gene>
    <name evidence="4" type="primary">yugO</name>
    <name evidence="4" type="ORF">GCM10007063_22650</name>
</gene>
<dbReference type="Proteomes" id="UP000658382">
    <property type="component" value="Unassembled WGS sequence"/>
</dbReference>
<accession>A0A917UZ97</accession>
<organism evidence="4 5">
    <name type="scientific">Lentibacillus kapialis</name>
    <dbReference type="NCBI Taxonomy" id="340214"/>
    <lineage>
        <taxon>Bacteria</taxon>
        <taxon>Bacillati</taxon>
        <taxon>Bacillota</taxon>
        <taxon>Bacilli</taxon>
        <taxon>Bacillales</taxon>
        <taxon>Bacillaceae</taxon>
        <taxon>Lentibacillus</taxon>
    </lineage>
</organism>
<dbReference type="Pfam" id="PF02254">
    <property type="entry name" value="TrkA_N"/>
    <property type="match status" value="1"/>
</dbReference>
<dbReference type="GO" id="GO:0006813">
    <property type="term" value="P:potassium ion transport"/>
    <property type="evidence" value="ECO:0007669"/>
    <property type="project" value="InterPro"/>
</dbReference>
<keyword evidence="4" id="KW-0813">Transport</keyword>
<evidence type="ECO:0000256" key="1">
    <source>
        <dbReference type="ARBA" id="ARBA00004651"/>
    </source>
</evidence>
<dbReference type="InterPro" id="IPR050721">
    <property type="entry name" value="Trk_Ktr_HKT_K-transport"/>
</dbReference>
<dbReference type="GO" id="GO:0005886">
    <property type="term" value="C:plasma membrane"/>
    <property type="evidence" value="ECO:0007669"/>
    <property type="project" value="UniProtKB-SubCell"/>
</dbReference>
<name>A0A917UZ97_9BACI</name>
<dbReference type="Gene3D" id="3.40.50.720">
    <property type="entry name" value="NAD(P)-binding Rossmann-like Domain"/>
    <property type="match status" value="1"/>
</dbReference>
<sequence>MFTPFANTNDVGHDLISGKVFISHCPLYAEDKLLEAKVTDMNLESFKHVFYRMPIVVRLLLAVCVIMLFFGTVIHLIEPREFPSVFDGVWWAFVTGATIGYGDYVPITITGRIVGILLILSGGGMLTFYITTLAASTINHENDLSKGKVSFNGKNHIVIIGWNERTRQLIDMIASKDTHQEIVMIDRTLNELPYQHYPVHFIHGEPSEDAVLVQANIEKAESVLISSGITTEERKADINTILAAVAIRGNNQDVQINAEILTISQVENAIRAGADTVISSNDFMSTLFYHELFHKKNTPPFETVLTLLNEQQFSHIKLPQELEGSSYKEAVIFFLNSDELLLGFIRDGDWVMNPSKEISLDSDDTLIILSAWK</sequence>
<dbReference type="PROSITE" id="PS51201">
    <property type="entry name" value="RCK_N"/>
    <property type="match status" value="1"/>
</dbReference>
<keyword evidence="2" id="KW-1133">Transmembrane helix</keyword>
<keyword evidence="5" id="KW-1185">Reference proteome</keyword>
<feature type="transmembrane region" description="Helical" evidence="2">
    <location>
        <begin position="55"/>
        <end position="77"/>
    </location>
</feature>
<proteinExistence type="predicted"/>
<dbReference type="EMBL" id="BMNQ01000033">
    <property type="protein sequence ID" value="GGJ99738.1"/>
    <property type="molecule type" value="Genomic_DNA"/>
</dbReference>
<reference evidence="4" key="2">
    <citation type="submission" date="2020-09" db="EMBL/GenBank/DDBJ databases">
        <authorList>
            <person name="Sun Q."/>
            <person name="Ohkuma M."/>
        </authorList>
    </citation>
    <scope>NUCLEOTIDE SEQUENCE</scope>
    <source>
        <strain evidence="4">JCM 12580</strain>
    </source>
</reference>
<keyword evidence="2" id="KW-0472">Membrane</keyword>
<evidence type="ECO:0000259" key="3">
    <source>
        <dbReference type="PROSITE" id="PS51201"/>
    </source>
</evidence>
<dbReference type="GO" id="GO:0034220">
    <property type="term" value="P:monoatomic ion transmembrane transport"/>
    <property type="evidence" value="ECO:0007669"/>
    <property type="project" value="UniProtKB-KW"/>
</dbReference>
<feature type="domain" description="RCK N-terminal" evidence="3">
    <location>
        <begin position="154"/>
        <end position="279"/>
    </location>
</feature>
<comment type="caution">
    <text evidence="4">The sequence shown here is derived from an EMBL/GenBank/DDBJ whole genome shotgun (WGS) entry which is preliminary data.</text>
</comment>
<dbReference type="PANTHER" id="PTHR43833:SF9">
    <property type="entry name" value="POTASSIUM CHANNEL PROTEIN YUGO-RELATED"/>
    <property type="match status" value="1"/>
</dbReference>
<feature type="transmembrane region" description="Helical" evidence="2">
    <location>
        <begin position="114"/>
        <end position="135"/>
    </location>
</feature>
<keyword evidence="4" id="KW-0406">Ion transport</keyword>
<keyword evidence="2" id="KW-0812">Transmembrane</keyword>
<protein>
    <submittedName>
        <fullName evidence="4">Potassium channel protein YugO</fullName>
    </submittedName>
</protein>
<dbReference type="InterPro" id="IPR003148">
    <property type="entry name" value="RCK_N"/>
</dbReference>
<reference evidence="4" key="1">
    <citation type="journal article" date="2014" name="Int. J. Syst. Evol. Microbiol.">
        <title>Complete genome sequence of Corynebacterium casei LMG S-19264T (=DSM 44701T), isolated from a smear-ripened cheese.</title>
        <authorList>
            <consortium name="US DOE Joint Genome Institute (JGI-PGF)"/>
            <person name="Walter F."/>
            <person name="Albersmeier A."/>
            <person name="Kalinowski J."/>
            <person name="Ruckert C."/>
        </authorList>
    </citation>
    <scope>NUCLEOTIDE SEQUENCE</scope>
    <source>
        <strain evidence="4">JCM 12580</strain>
    </source>
</reference>